<name>A0A1H9SZF7_9ACTN</name>
<dbReference type="Proteomes" id="UP000198815">
    <property type="component" value="Unassembled WGS sequence"/>
</dbReference>
<evidence type="ECO:0000256" key="2">
    <source>
        <dbReference type="SAM" id="MobiDB-lite"/>
    </source>
</evidence>
<comment type="similarity">
    <text evidence="1">Belongs to the LytR/CpsA/Psr (LCP) family.</text>
</comment>
<dbReference type="AlphaFoldDB" id="A0A1H9SZF7"/>
<proteinExistence type="inferred from homology"/>
<accession>A0A1H9SZF7</accession>
<dbReference type="PANTHER" id="PTHR33392">
    <property type="entry name" value="POLYISOPRENYL-TEICHOIC ACID--PEPTIDOGLYCAN TEICHOIC ACID TRANSFERASE TAGU"/>
    <property type="match status" value="1"/>
</dbReference>
<protein>
    <submittedName>
        <fullName evidence="5">Cell envelope-related function transcriptional attenuator common domain-containing protein</fullName>
    </submittedName>
</protein>
<feature type="transmembrane region" description="Helical" evidence="3">
    <location>
        <begin position="147"/>
        <end position="169"/>
    </location>
</feature>
<dbReference type="InterPro" id="IPR050922">
    <property type="entry name" value="LytR/CpsA/Psr_CW_biosynth"/>
</dbReference>
<evidence type="ECO:0000256" key="3">
    <source>
        <dbReference type="SAM" id="Phobius"/>
    </source>
</evidence>
<evidence type="ECO:0000313" key="6">
    <source>
        <dbReference type="Proteomes" id="UP000198815"/>
    </source>
</evidence>
<dbReference type="InterPro" id="IPR004474">
    <property type="entry name" value="LytR_CpsA_psr"/>
</dbReference>
<dbReference type="Gene3D" id="3.40.630.190">
    <property type="entry name" value="LCP protein"/>
    <property type="match status" value="1"/>
</dbReference>
<dbReference type="NCBIfam" id="TIGR00350">
    <property type="entry name" value="lytR_cpsA_psr"/>
    <property type="match status" value="1"/>
</dbReference>
<dbReference type="Pfam" id="PF03816">
    <property type="entry name" value="LytR_cpsA_psr"/>
    <property type="match status" value="1"/>
</dbReference>
<feature type="transmembrane region" description="Helical" evidence="3">
    <location>
        <begin position="220"/>
        <end position="239"/>
    </location>
</feature>
<dbReference type="RefSeq" id="WP_177170145.1">
    <property type="nucleotide sequence ID" value="NZ_FOGZ01000017.1"/>
</dbReference>
<feature type="compositionally biased region" description="Low complexity" evidence="2">
    <location>
        <begin position="583"/>
        <end position="598"/>
    </location>
</feature>
<feature type="domain" description="Cell envelope-related transcriptional attenuator" evidence="4">
    <location>
        <begin position="301"/>
        <end position="491"/>
    </location>
</feature>
<reference evidence="5 6" key="1">
    <citation type="submission" date="2016-10" db="EMBL/GenBank/DDBJ databases">
        <authorList>
            <person name="de Groot N.N."/>
        </authorList>
    </citation>
    <scope>NUCLEOTIDE SEQUENCE [LARGE SCALE GENOMIC DNA]</scope>
    <source>
        <strain evidence="5 6">DSM 16859</strain>
    </source>
</reference>
<feature type="region of interest" description="Disordered" evidence="2">
    <location>
        <begin position="574"/>
        <end position="632"/>
    </location>
</feature>
<organism evidence="5 6">
    <name type="scientific">Propionibacterium cyclohexanicum</name>
    <dbReference type="NCBI Taxonomy" id="64702"/>
    <lineage>
        <taxon>Bacteria</taxon>
        <taxon>Bacillati</taxon>
        <taxon>Actinomycetota</taxon>
        <taxon>Actinomycetes</taxon>
        <taxon>Propionibacteriales</taxon>
        <taxon>Propionibacteriaceae</taxon>
        <taxon>Propionibacterium</taxon>
    </lineage>
</organism>
<dbReference type="EMBL" id="FOGZ01000017">
    <property type="protein sequence ID" value="SER89829.1"/>
    <property type="molecule type" value="Genomic_DNA"/>
</dbReference>
<keyword evidence="3" id="KW-0812">Transmembrane</keyword>
<dbReference type="STRING" id="64702.SAMN05443377_1178"/>
<feature type="compositionally biased region" description="Polar residues" evidence="2">
    <location>
        <begin position="51"/>
        <end position="62"/>
    </location>
</feature>
<gene>
    <name evidence="5" type="ORF">SAMN05443377_1178</name>
</gene>
<keyword evidence="6" id="KW-1185">Reference proteome</keyword>
<keyword evidence="3" id="KW-0472">Membrane</keyword>
<feature type="transmembrane region" description="Helical" evidence="3">
    <location>
        <begin position="189"/>
        <end position="208"/>
    </location>
</feature>
<keyword evidence="3" id="KW-1133">Transmembrane helix</keyword>
<evidence type="ECO:0000259" key="4">
    <source>
        <dbReference type="Pfam" id="PF03816"/>
    </source>
</evidence>
<evidence type="ECO:0000313" key="5">
    <source>
        <dbReference type="EMBL" id="SER89829.1"/>
    </source>
</evidence>
<sequence>MATRRTTRGSGDESEGSERPEHYVPRYARPAAETPDAGHHGSPQRALFSQAPFSQAPFSQTPPAGPDSAAANPGAEMPYDVEREGLREPPAPASVGSGARARSQAGQRGSGVRSGHEHPGGFGSTALRTTIGTLIPGTGLLGTRRTLAGLTIFLICLLGAMSVGLAAWLRPQILVGLVMSSTKFTVLGIALAIAAVLWVALVVGTYLTARPARMTRAQRIIGATLVFVMSVLVATPTGLGSAYSFTTGSVIADVFGNDNARSKTRPHITNEANPFADKERLNILLLGGDSGAGRDTELGLRTDTVILASIDTHTGNTVLIQLPRNLENVPFPPGSDLAKVYPHGRIWDGVTGSEDSYMLNAVWNEVPQEHPELFQDTDYKGADATKLAVSGITGLSVDYFVMINIDGIQKLVDAMGGVTVNVNFPIAKGGHVDGYGTEACGVDGHLNVGANQHLNGADAMWYARSRCNDPDYDYGRMRRQSCLINAVVKQANPQTMLTRYEAIASAGQNMMSTDIPENLLDDIADLALKVKDAQVTRVVFAQSLDGTPVANEIVPGNPDYPAMRAAITSAIDSSEGITPAPAPSTAAAGAQPSADPQPSVEQASALAPQPEASPSVAPQENLADVCSFTPAK</sequence>
<feature type="region of interest" description="Disordered" evidence="2">
    <location>
        <begin position="1"/>
        <end position="125"/>
    </location>
</feature>
<evidence type="ECO:0000256" key="1">
    <source>
        <dbReference type="ARBA" id="ARBA00006068"/>
    </source>
</evidence>
<dbReference type="PANTHER" id="PTHR33392:SF6">
    <property type="entry name" value="POLYISOPRENYL-TEICHOIC ACID--PEPTIDOGLYCAN TEICHOIC ACID TRANSFERASE TAGU"/>
    <property type="match status" value="1"/>
</dbReference>